<dbReference type="PANTHER" id="PTHR30595:SF6">
    <property type="entry name" value="SCHLAFEN ALBA-2 DOMAIN-CONTAINING PROTEIN"/>
    <property type="match status" value="1"/>
</dbReference>
<evidence type="ECO:0000259" key="1">
    <source>
        <dbReference type="Pfam" id="PF04326"/>
    </source>
</evidence>
<dbReference type="InterPro" id="IPR038475">
    <property type="entry name" value="RecG_C_sf"/>
</dbReference>
<accession>A0A367X4U1</accession>
<evidence type="ECO:0000313" key="3">
    <source>
        <dbReference type="Proteomes" id="UP000252255"/>
    </source>
</evidence>
<dbReference type="InterPro" id="IPR038461">
    <property type="entry name" value="Schlafen_AlbA_2_dom_sf"/>
</dbReference>
<dbReference type="PANTHER" id="PTHR30595">
    <property type="entry name" value="GLPR-RELATED TRANSCRIPTIONAL REPRESSOR"/>
    <property type="match status" value="1"/>
</dbReference>
<dbReference type="Gene3D" id="3.30.950.30">
    <property type="entry name" value="Schlafen, AAA domain"/>
    <property type="match status" value="1"/>
</dbReference>
<evidence type="ECO:0000313" key="2">
    <source>
        <dbReference type="EMBL" id="RCK47771.1"/>
    </source>
</evidence>
<dbReference type="AlphaFoldDB" id="A0A367X4U1"/>
<protein>
    <recommendedName>
        <fullName evidence="1">Schlafen AlbA-2 domain-containing protein</fullName>
    </recommendedName>
</protein>
<reference evidence="2 3" key="1">
    <citation type="submission" date="2014-07" db="EMBL/GenBank/DDBJ databases">
        <title>Draft genome sequence of Thalassospira profundimaris PR54-5.</title>
        <authorList>
            <person name="Lai Q."/>
            <person name="Shao Z."/>
        </authorList>
    </citation>
    <scope>NUCLEOTIDE SEQUENCE [LARGE SCALE GENOMIC DNA]</scope>
    <source>
        <strain evidence="2 3">PR54-5</strain>
    </source>
</reference>
<dbReference type="Proteomes" id="UP000252255">
    <property type="component" value="Unassembled WGS sequence"/>
</dbReference>
<feature type="domain" description="Schlafen AlbA-2" evidence="1">
    <location>
        <begin position="16"/>
        <end position="128"/>
    </location>
</feature>
<organism evidence="2 3">
    <name type="scientific">Thalassospira profundimaris</name>
    <dbReference type="NCBI Taxonomy" id="502049"/>
    <lineage>
        <taxon>Bacteria</taxon>
        <taxon>Pseudomonadati</taxon>
        <taxon>Pseudomonadota</taxon>
        <taxon>Alphaproteobacteria</taxon>
        <taxon>Rhodospirillales</taxon>
        <taxon>Thalassospiraceae</taxon>
        <taxon>Thalassospira</taxon>
    </lineage>
</organism>
<dbReference type="InterPro" id="IPR007421">
    <property type="entry name" value="Schlafen_AlbA_2_dom"/>
</dbReference>
<sequence length="547" mass="62073">MITTEHQLQDVMLADEFEHLEFKAAERKFASEDLFEYCVALSNEGGGNLILGVTDKKPRRIVGTSCFPNIAQIKTRILDTLNFRVDVFEIMSSGKRVLVFNCPSRPVGTPRAYKGKYMMRSGESLIPMTAEVLERIFAESQPDYSRQVCTGATIEDLSTEAIAEFRARWVRKSGNRALEGASNSQILADAHLLDNGGVTLAAMILLGKPESLTRFLPQAELIFEYRQNDASIEYQDRVEYRAGFFLWANSIWEKINARNEKHSYREGLFRYEIPAFNEDVVREALLNAVTHREYRDGRSIFVRQYPNRLEITSPGGFPDGVTAENIIYRQHPRNRRIAEALQFCGLVERSGQGADRMFRVCIQEGKNRPNFAGSDEALVILNLDGQIRDPRFVQYLDRLAGERGISLNINDFLVLDLVRKGQAVPDELKDRLAHLIEQGVIEKTGRGRGVTHVLSHALYQHVGQSGAYTRRKGLDEGHNQQLVLQHIRNCGETGASMTEFEQVLPDKTRPQISALLKRLKEAGKIRVKGKTKGARWFLEKAERERNN</sequence>
<dbReference type="Pfam" id="PF04326">
    <property type="entry name" value="SLFN_AlbA_2"/>
    <property type="match status" value="1"/>
</dbReference>
<comment type="caution">
    <text evidence="2">The sequence shown here is derived from an EMBL/GenBank/DDBJ whole genome shotgun (WGS) entry which is preliminary data.</text>
</comment>
<proteinExistence type="predicted"/>
<dbReference type="Gene3D" id="3.30.565.60">
    <property type="match status" value="1"/>
</dbReference>
<gene>
    <name evidence="2" type="ORF">TH30_04765</name>
</gene>
<dbReference type="Pfam" id="PF13749">
    <property type="entry name" value="HATPase_c_4"/>
    <property type="match status" value="1"/>
</dbReference>
<dbReference type="EMBL" id="JPWI01000002">
    <property type="protein sequence ID" value="RCK47771.1"/>
    <property type="molecule type" value="Genomic_DNA"/>
</dbReference>
<name>A0A367X4U1_9PROT</name>